<organism evidence="1 2">
    <name type="scientific">Armillaria solidipes</name>
    <dbReference type="NCBI Taxonomy" id="1076256"/>
    <lineage>
        <taxon>Eukaryota</taxon>
        <taxon>Fungi</taxon>
        <taxon>Dikarya</taxon>
        <taxon>Basidiomycota</taxon>
        <taxon>Agaricomycotina</taxon>
        <taxon>Agaricomycetes</taxon>
        <taxon>Agaricomycetidae</taxon>
        <taxon>Agaricales</taxon>
        <taxon>Marasmiineae</taxon>
        <taxon>Physalacriaceae</taxon>
        <taxon>Armillaria</taxon>
    </lineage>
</organism>
<dbReference type="Proteomes" id="UP000218334">
    <property type="component" value="Unassembled WGS sequence"/>
</dbReference>
<keyword evidence="2" id="KW-1185">Reference proteome</keyword>
<protein>
    <submittedName>
        <fullName evidence="1">Uncharacterized protein</fullName>
    </submittedName>
</protein>
<reference evidence="2" key="1">
    <citation type="journal article" date="2017" name="Nat. Ecol. Evol.">
        <title>Genome expansion and lineage-specific genetic innovations in the forest pathogenic fungi Armillaria.</title>
        <authorList>
            <person name="Sipos G."/>
            <person name="Prasanna A.N."/>
            <person name="Walter M.C."/>
            <person name="O'Connor E."/>
            <person name="Balint B."/>
            <person name="Krizsan K."/>
            <person name="Kiss B."/>
            <person name="Hess J."/>
            <person name="Varga T."/>
            <person name="Slot J."/>
            <person name="Riley R."/>
            <person name="Boka B."/>
            <person name="Rigling D."/>
            <person name="Barry K."/>
            <person name="Lee J."/>
            <person name="Mihaltcheva S."/>
            <person name="LaButti K."/>
            <person name="Lipzen A."/>
            <person name="Waldron R."/>
            <person name="Moloney N.M."/>
            <person name="Sperisen C."/>
            <person name="Kredics L."/>
            <person name="Vagvoelgyi C."/>
            <person name="Patrignani A."/>
            <person name="Fitzpatrick D."/>
            <person name="Nagy I."/>
            <person name="Doyle S."/>
            <person name="Anderson J.B."/>
            <person name="Grigoriev I.V."/>
            <person name="Gueldener U."/>
            <person name="Muensterkoetter M."/>
            <person name="Nagy L.G."/>
        </authorList>
    </citation>
    <scope>NUCLEOTIDE SEQUENCE [LARGE SCALE GENOMIC DNA]</scope>
    <source>
        <strain evidence="2">28-4</strain>
    </source>
</reference>
<gene>
    <name evidence="1" type="ORF">ARMSODRAFT_967482</name>
</gene>
<sequence length="82" mass="8560">MLVRGYLECFVTAVLCSLVLPVTAAISLGFGSKMNVNLHALLQSLIAIPTTACRNFLTTPGSILTPPAGLSCKASSDSECIF</sequence>
<evidence type="ECO:0000313" key="1">
    <source>
        <dbReference type="EMBL" id="PBK58720.1"/>
    </source>
</evidence>
<accession>A0A2H3ALW1</accession>
<dbReference type="AlphaFoldDB" id="A0A2H3ALW1"/>
<proteinExistence type="predicted"/>
<dbReference type="EMBL" id="KZ293526">
    <property type="protein sequence ID" value="PBK58720.1"/>
    <property type="molecule type" value="Genomic_DNA"/>
</dbReference>
<name>A0A2H3ALW1_9AGAR</name>
<evidence type="ECO:0000313" key="2">
    <source>
        <dbReference type="Proteomes" id="UP000218334"/>
    </source>
</evidence>